<accession>A0A6B2QY32</accession>
<name>A0A6B2QY32_9BURK</name>
<reference evidence="3" key="1">
    <citation type="submission" date="2020-02" db="EMBL/GenBank/DDBJ databases">
        <authorList>
            <person name="Chen W.-M."/>
        </authorList>
    </citation>
    <scope>NUCLEOTIDE SEQUENCE</scope>
    <source>
        <strain evidence="3">NBD-18</strain>
    </source>
</reference>
<gene>
    <name evidence="3" type="ORF">G3I67_09025</name>
</gene>
<keyword evidence="2" id="KW-1133">Transmembrane helix</keyword>
<keyword evidence="1" id="KW-0175">Coiled coil</keyword>
<organism evidence="3">
    <name type="scientific">Sheuella amnicola</name>
    <dbReference type="NCBI Taxonomy" id="2707330"/>
    <lineage>
        <taxon>Bacteria</taxon>
        <taxon>Pseudomonadati</taxon>
        <taxon>Pseudomonadota</taxon>
        <taxon>Betaproteobacteria</taxon>
        <taxon>Burkholderiales</taxon>
        <taxon>Alcaligenaceae</taxon>
        <taxon>Sheuella</taxon>
    </lineage>
</organism>
<evidence type="ECO:0000256" key="2">
    <source>
        <dbReference type="SAM" id="Phobius"/>
    </source>
</evidence>
<evidence type="ECO:0000313" key="3">
    <source>
        <dbReference type="EMBL" id="NDY83370.1"/>
    </source>
</evidence>
<keyword evidence="2" id="KW-0812">Transmembrane</keyword>
<sequence>MSGHGAHADPSNKKIALLIAILALFLAISETLSKAYQTEVITKQVEASNLWAFFQAKSMRKTTTEVAMDALKASPHADDAKSKALMDKWAAASKRYDSEPETGEGRKELSARAIQAQKKADQANHKYHNLEISSGMLQVAIVLASSSIITNVMLLGWVAGLLGAVAVGFGFFAMFGATALF</sequence>
<dbReference type="InterPro" id="IPR025570">
    <property type="entry name" value="DUF4337"/>
</dbReference>
<dbReference type="Pfam" id="PF14235">
    <property type="entry name" value="DUF4337"/>
    <property type="match status" value="1"/>
</dbReference>
<dbReference type="RefSeq" id="WP_163654471.1">
    <property type="nucleotide sequence ID" value="NZ_JAAGRN010000005.1"/>
</dbReference>
<comment type="caution">
    <text evidence="3">The sequence shown here is derived from an EMBL/GenBank/DDBJ whole genome shotgun (WGS) entry which is preliminary data.</text>
</comment>
<keyword evidence="2" id="KW-0472">Membrane</keyword>
<protein>
    <submittedName>
        <fullName evidence="3">DUF4337 domain-containing protein</fullName>
    </submittedName>
</protein>
<proteinExistence type="predicted"/>
<dbReference type="EMBL" id="JAAGRN010000005">
    <property type="protein sequence ID" value="NDY83370.1"/>
    <property type="molecule type" value="Genomic_DNA"/>
</dbReference>
<feature type="transmembrane region" description="Helical" evidence="2">
    <location>
        <begin position="154"/>
        <end position="180"/>
    </location>
</feature>
<dbReference type="AlphaFoldDB" id="A0A6B2QY32"/>
<feature type="coiled-coil region" evidence="1">
    <location>
        <begin position="106"/>
        <end position="133"/>
    </location>
</feature>
<evidence type="ECO:0000256" key="1">
    <source>
        <dbReference type="SAM" id="Coils"/>
    </source>
</evidence>